<evidence type="ECO:0000256" key="6">
    <source>
        <dbReference type="ARBA" id="ARBA00030350"/>
    </source>
</evidence>
<evidence type="ECO:0000256" key="2">
    <source>
        <dbReference type="ARBA" id="ARBA00022676"/>
    </source>
</evidence>
<keyword evidence="2" id="KW-0328">Glycosyltransferase</keyword>
<dbReference type="InterPro" id="IPR024709">
    <property type="entry name" value="FucosylTrfase_pln"/>
</dbReference>
<keyword evidence="8" id="KW-0812">Transmembrane</keyword>
<evidence type="ECO:0000256" key="3">
    <source>
        <dbReference type="ARBA" id="ARBA00022679"/>
    </source>
</evidence>
<dbReference type="PANTHER" id="PTHR31818">
    <property type="entry name" value="O-FUCOSYLTRANSFERASE 16"/>
    <property type="match status" value="1"/>
</dbReference>
<organism evidence="9 10">
    <name type="scientific">Panicum virgatum</name>
    <name type="common">Blackwell switchgrass</name>
    <dbReference type="NCBI Taxonomy" id="38727"/>
    <lineage>
        <taxon>Eukaryota</taxon>
        <taxon>Viridiplantae</taxon>
        <taxon>Streptophyta</taxon>
        <taxon>Embryophyta</taxon>
        <taxon>Tracheophyta</taxon>
        <taxon>Spermatophyta</taxon>
        <taxon>Magnoliopsida</taxon>
        <taxon>Liliopsida</taxon>
        <taxon>Poales</taxon>
        <taxon>Poaceae</taxon>
        <taxon>PACMAD clade</taxon>
        <taxon>Panicoideae</taxon>
        <taxon>Panicodae</taxon>
        <taxon>Paniceae</taxon>
        <taxon>Panicinae</taxon>
        <taxon>Panicum</taxon>
        <taxon>Panicum sect. Hiantes</taxon>
    </lineage>
</organism>
<keyword evidence="10" id="KW-1185">Reference proteome</keyword>
<dbReference type="InterPro" id="IPR019378">
    <property type="entry name" value="GDP-Fuc_O-FucTrfase"/>
</dbReference>
<reference evidence="9" key="1">
    <citation type="submission" date="2020-05" db="EMBL/GenBank/DDBJ databases">
        <title>WGS assembly of Panicum virgatum.</title>
        <authorList>
            <person name="Lovell J.T."/>
            <person name="Jenkins J."/>
            <person name="Shu S."/>
            <person name="Juenger T.E."/>
            <person name="Schmutz J."/>
        </authorList>
    </citation>
    <scope>NUCLEOTIDE SEQUENCE</scope>
    <source>
        <strain evidence="9">AP13</strain>
    </source>
</reference>
<evidence type="ECO:0000256" key="5">
    <source>
        <dbReference type="ARBA" id="ARBA00023277"/>
    </source>
</evidence>
<dbReference type="GO" id="GO:0006004">
    <property type="term" value="P:fucose metabolic process"/>
    <property type="evidence" value="ECO:0007669"/>
    <property type="project" value="UniProtKB-KW"/>
</dbReference>
<proteinExistence type="inferred from homology"/>
<accession>A0A8T0VPD0</accession>
<keyword evidence="8" id="KW-0472">Membrane</keyword>
<dbReference type="AlphaFoldDB" id="A0A8T0VPD0"/>
<evidence type="ECO:0000256" key="4">
    <source>
        <dbReference type="ARBA" id="ARBA00023253"/>
    </source>
</evidence>
<comment type="similarity">
    <text evidence="1">Belongs to the glycosyltransferase GT106 family.</text>
</comment>
<feature type="region of interest" description="Disordered" evidence="7">
    <location>
        <begin position="495"/>
        <end position="570"/>
    </location>
</feature>
<comment type="caution">
    <text evidence="9">The sequence shown here is derived from an EMBL/GenBank/DDBJ whole genome shotgun (WGS) entry which is preliminary data.</text>
</comment>
<evidence type="ECO:0000256" key="8">
    <source>
        <dbReference type="SAM" id="Phobius"/>
    </source>
</evidence>
<dbReference type="Pfam" id="PF10250">
    <property type="entry name" value="O-FucT"/>
    <property type="match status" value="1"/>
</dbReference>
<feature type="compositionally biased region" description="Acidic residues" evidence="7">
    <location>
        <begin position="526"/>
        <end position="540"/>
    </location>
</feature>
<name>A0A8T0VPD0_PANVG</name>
<keyword evidence="5" id="KW-0119">Carbohydrate metabolism</keyword>
<keyword evidence="3" id="KW-0808">Transferase</keyword>
<evidence type="ECO:0000313" key="10">
    <source>
        <dbReference type="Proteomes" id="UP000823388"/>
    </source>
</evidence>
<feature type="transmembrane region" description="Helical" evidence="8">
    <location>
        <begin position="21"/>
        <end position="43"/>
    </location>
</feature>
<dbReference type="GO" id="GO:0016757">
    <property type="term" value="F:glycosyltransferase activity"/>
    <property type="evidence" value="ECO:0007669"/>
    <property type="project" value="UniProtKB-KW"/>
</dbReference>
<dbReference type="PIRSF" id="PIRSF009360">
    <property type="entry name" value="UCP009360"/>
    <property type="match status" value="1"/>
</dbReference>
<dbReference type="CDD" id="cd11299">
    <property type="entry name" value="O-FucT_plant"/>
    <property type="match status" value="1"/>
</dbReference>
<gene>
    <name evidence="9" type="ORF">PVAP13_2NG459903</name>
</gene>
<evidence type="ECO:0000313" key="9">
    <source>
        <dbReference type="EMBL" id="KAG2636595.1"/>
    </source>
</evidence>
<sequence>MGQPRRRGYPHGHHHRCPRRIALPAAALALLFLAVSLLSVSLLSAPLADPRTGLATSSSRRFLRRDPTNGSGGELEGGEALSVPTDGWTGQDDLWHSKVASNFYGCCNSSSKYLDSSITTQPERYLIVATSGGLNQQRTGIVDAVVAARILNATLVVPKLDQTSFWKDSSNFSEIFDIDRFISFLAKDVKIIKEPPVKGGKAMKPYKMRVPRKCTPQCYLNRVLPAILKKHVIRMTKYDYRLSNKLDTDLQKLRCRVNYHALRFTDPIQELGEKLIQRMREKSRYFIALHLRFEPDMLAFSGCYYGGGEKERRELAAIRRRWRTLHIRDPEKGRRQGRCPLTPEEVGLMLRALGYRREDTLAPLKALFPNFHTKETLSGEEELAPFLKFSSRMAAIDFIVCDESDAFVANNIGNMAKILAGRRRYFGHKRTIQPNAKQLYPLFMKRGNMSWDAFSAQMRIIQKGYMGDPMEITPGRVEFHANPAACICEKTSGNSVAKSIPRSNKESVNDTGIRKAVVGPPYPVYTDEEADGSDTEDDQDTTARGEMIDADPDDDSVLRQDDPEPMFLRR</sequence>
<feature type="region of interest" description="Disordered" evidence="7">
    <location>
        <begin position="50"/>
        <end position="82"/>
    </location>
</feature>
<keyword evidence="8" id="KW-1133">Transmembrane helix</keyword>
<evidence type="ECO:0000256" key="7">
    <source>
        <dbReference type="SAM" id="MobiDB-lite"/>
    </source>
</evidence>
<evidence type="ECO:0000256" key="1">
    <source>
        <dbReference type="ARBA" id="ARBA00007737"/>
    </source>
</evidence>
<dbReference type="PANTHER" id="PTHR31818:SF2">
    <property type="entry name" value="O-FUCOSYLTRANSFERASE FAMILY PROTEIN"/>
    <property type="match status" value="1"/>
</dbReference>
<protein>
    <recommendedName>
        <fullName evidence="6">O-fucosyltransferase family protein</fullName>
    </recommendedName>
</protein>
<keyword evidence="4" id="KW-0294">Fucose metabolism</keyword>
<dbReference type="EMBL" id="CM029040">
    <property type="protein sequence ID" value="KAG2636595.1"/>
    <property type="molecule type" value="Genomic_DNA"/>
</dbReference>
<dbReference type="Proteomes" id="UP000823388">
    <property type="component" value="Chromosome 2N"/>
</dbReference>